<feature type="compositionally biased region" description="Acidic residues" evidence="2">
    <location>
        <begin position="601"/>
        <end position="610"/>
    </location>
</feature>
<dbReference type="GO" id="GO:0000278">
    <property type="term" value="P:mitotic cell cycle"/>
    <property type="evidence" value="ECO:0007669"/>
    <property type="project" value="TreeGrafter"/>
</dbReference>
<organism evidence="3 4">
    <name type="scientific">Boletus edulis BED1</name>
    <dbReference type="NCBI Taxonomy" id="1328754"/>
    <lineage>
        <taxon>Eukaryota</taxon>
        <taxon>Fungi</taxon>
        <taxon>Dikarya</taxon>
        <taxon>Basidiomycota</taxon>
        <taxon>Agaricomycotina</taxon>
        <taxon>Agaricomycetes</taxon>
        <taxon>Agaricomycetidae</taxon>
        <taxon>Boletales</taxon>
        <taxon>Boletineae</taxon>
        <taxon>Boletaceae</taxon>
        <taxon>Boletoideae</taxon>
        <taxon>Boletus</taxon>
    </lineage>
</organism>
<feature type="compositionally biased region" description="Basic and acidic residues" evidence="2">
    <location>
        <begin position="410"/>
        <end position="420"/>
    </location>
</feature>
<feature type="compositionally biased region" description="Low complexity" evidence="2">
    <location>
        <begin position="309"/>
        <end position="339"/>
    </location>
</feature>
<dbReference type="SMART" id="SM00320">
    <property type="entry name" value="WD40"/>
    <property type="match status" value="3"/>
</dbReference>
<dbReference type="EMBL" id="WHUW01000004">
    <property type="protein sequence ID" value="KAF8447640.1"/>
    <property type="molecule type" value="Genomic_DNA"/>
</dbReference>
<name>A0AAD4GJH7_BOLED</name>
<feature type="coiled-coil region" evidence="1">
    <location>
        <begin position="698"/>
        <end position="732"/>
    </location>
</feature>
<feature type="region of interest" description="Disordered" evidence="2">
    <location>
        <begin position="567"/>
        <end position="649"/>
    </location>
</feature>
<protein>
    <submittedName>
        <fullName evidence="3">WD40-repeat-containing domain protein</fullName>
    </submittedName>
</protein>
<proteinExistence type="predicted"/>
<dbReference type="InterPro" id="IPR015943">
    <property type="entry name" value="WD40/YVTN_repeat-like_dom_sf"/>
</dbReference>
<dbReference type="SUPFAM" id="SSF50978">
    <property type="entry name" value="WD40 repeat-like"/>
    <property type="match status" value="1"/>
</dbReference>
<dbReference type="Gene3D" id="2.130.10.10">
    <property type="entry name" value="YVTN repeat-like/Quinoprotein amine dehydrogenase"/>
    <property type="match status" value="2"/>
</dbReference>
<feature type="region of interest" description="Disordered" evidence="2">
    <location>
        <begin position="297"/>
        <end position="339"/>
    </location>
</feature>
<keyword evidence="1" id="KW-0175">Coiled coil</keyword>
<feature type="compositionally biased region" description="Basic and acidic residues" evidence="2">
    <location>
        <begin position="504"/>
        <end position="521"/>
    </location>
</feature>
<reference evidence="3" key="2">
    <citation type="journal article" date="2020" name="Nat. Commun.">
        <title>Large-scale genome sequencing of mycorrhizal fungi provides insights into the early evolution of symbiotic traits.</title>
        <authorList>
            <person name="Miyauchi S."/>
            <person name="Kiss E."/>
            <person name="Kuo A."/>
            <person name="Drula E."/>
            <person name="Kohler A."/>
            <person name="Sanchez-Garcia M."/>
            <person name="Morin E."/>
            <person name="Andreopoulos B."/>
            <person name="Barry K.W."/>
            <person name="Bonito G."/>
            <person name="Buee M."/>
            <person name="Carver A."/>
            <person name="Chen C."/>
            <person name="Cichocki N."/>
            <person name="Clum A."/>
            <person name="Culley D."/>
            <person name="Crous P.W."/>
            <person name="Fauchery L."/>
            <person name="Girlanda M."/>
            <person name="Hayes R.D."/>
            <person name="Keri Z."/>
            <person name="LaButti K."/>
            <person name="Lipzen A."/>
            <person name="Lombard V."/>
            <person name="Magnuson J."/>
            <person name="Maillard F."/>
            <person name="Murat C."/>
            <person name="Nolan M."/>
            <person name="Ohm R.A."/>
            <person name="Pangilinan J."/>
            <person name="Pereira M.F."/>
            <person name="Perotto S."/>
            <person name="Peter M."/>
            <person name="Pfister S."/>
            <person name="Riley R."/>
            <person name="Sitrit Y."/>
            <person name="Stielow J.B."/>
            <person name="Szollosi G."/>
            <person name="Zifcakova L."/>
            <person name="Stursova M."/>
            <person name="Spatafora J.W."/>
            <person name="Tedersoo L."/>
            <person name="Vaario L.M."/>
            <person name="Yamada A."/>
            <person name="Yan M."/>
            <person name="Wang P."/>
            <person name="Xu J."/>
            <person name="Bruns T."/>
            <person name="Baldrian P."/>
            <person name="Vilgalys R."/>
            <person name="Dunand C."/>
            <person name="Henrissat B."/>
            <person name="Grigoriev I.V."/>
            <person name="Hibbett D."/>
            <person name="Nagy L.G."/>
            <person name="Martin F.M."/>
        </authorList>
    </citation>
    <scope>NUCLEOTIDE SEQUENCE</scope>
    <source>
        <strain evidence="3">BED1</strain>
    </source>
</reference>
<evidence type="ECO:0000256" key="2">
    <source>
        <dbReference type="SAM" id="MobiDB-lite"/>
    </source>
</evidence>
<dbReference type="InterPro" id="IPR001680">
    <property type="entry name" value="WD40_rpt"/>
</dbReference>
<dbReference type="PANTHER" id="PTHR44414">
    <property type="entry name" value="PROTEIN NEDD1"/>
    <property type="match status" value="1"/>
</dbReference>
<sequence>MGSMLAIITQDGTSLIDPTSLKNSSGSFPVSTSLECFTNAWSPDNTQLYLASSSSIKRYTPSEALLEELYRGSDTVTCLAIKDKSSILFFAAANRVWSLDCTHSPGKVLSSLEPHKNTVTRISVSNDGTMLASVSASAVIVHDLTQSSHTQLKGLPDRKPVVCCSFHQHSRTRLLLGVGRDLVVYDSMRPSSPLKTVRIPGGGDIVGVAASPFSKTLVAVATTNGDVVLVDLDKGNGILKTVNVKTSLTCCAFTAEGAAIYLGTESGKLLILDLRSLEKEPKSFIIGDNSASIKAINVQGKPKSRHGDTSSVKVKSSSTVAVKSSPQRPAPSTRSTSVSAVVAGYGVKSPARVMVASKIRGGGGVTLKKKLLSPARSPLSETRNLGLDARLAASRSPTLFRRVKQSQRSRGQEENQETHARPPSPTSELTELAGARQRAKASSSHKMGLDVERLGLGPAPESISGHLAAMRVRSDPPLNDDPRDEGGPKTTTRRIVSETVARTQKQERRSATPDNSDDRLDLSSPELPREPVTPISLWKNTTKPPITNATCTSSGVLGLASPEVAKWAKGESQKGKGKEKVAVKKARFAQQPDAKESSGGSDDEEEEEGSAEIAVDERLDEEREQELSLQVSPRRPTAPPTWLRSPHRPSTANLNMNGAAQDFLRNIVHDVMYDFQRETKAEMMGLHLDLVRTGRGWKRELREIMEERNSEIQELKAENRRLKEENERLRRGI</sequence>
<dbReference type="GO" id="GO:0007020">
    <property type="term" value="P:microtubule nucleation"/>
    <property type="evidence" value="ECO:0007669"/>
    <property type="project" value="TreeGrafter"/>
</dbReference>
<feature type="compositionally biased region" description="Basic and acidic residues" evidence="2">
    <location>
        <begin position="567"/>
        <end position="582"/>
    </location>
</feature>
<dbReference type="GO" id="GO:0005814">
    <property type="term" value="C:centriole"/>
    <property type="evidence" value="ECO:0007669"/>
    <property type="project" value="TreeGrafter"/>
</dbReference>
<keyword evidence="4" id="KW-1185">Reference proteome</keyword>
<dbReference type="PANTHER" id="PTHR44414:SF1">
    <property type="entry name" value="PROTEIN NEDD1"/>
    <property type="match status" value="1"/>
</dbReference>
<feature type="region of interest" description="Disordered" evidence="2">
    <location>
        <begin position="396"/>
        <end position="447"/>
    </location>
</feature>
<dbReference type="GO" id="GO:0000922">
    <property type="term" value="C:spindle pole"/>
    <property type="evidence" value="ECO:0007669"/>
    <property type="project" value="TreeGrafter"/>
</dbReference>
<accession>A0AAD4GJH7</accession>
<feature type="region of interest" description="Disordered" evidence="2">
    <location>
        <begin position="471"/>
        <end position="554"/>
    </location>
</feature>
<dbReference type="Proteomes" id="UP001194468">
    <property type="component" value="Unassembled WGS sequence"/>
</dbReference>
<dbReference type="GO" id="GO:0043015">
    <property type="term" value="F:gamma-tubulin binding"/>
    <property type="evidence" value="ECO:0007669"/>
    <property type="project" value="TreeGrafter"/>
</dbReference>
<dbReference type="InterPro" id="IPR052818">
    <property type="entry name" value="NEDD1_Spindle_Assembly"/>
</dbReference>
<feature type="compositionally biased region" description="Polar residues" evidence="2">
    <location>
        <begin position="538"/>
        <end position="554"/>
    </location>
</feature>
<dbReference type="GO" id="GO:0036064">
    <property type="term" value="C:ciliary basal body"/>
    <property type="evidence" value="ECO:0007669"/>
    <property type="project" value="TreeGrafter"/>
</dbReference>
<dbReference type="AlphaFoldDB" id="A0AAD4GJH7"/>
<evidence type="ECO:0000313" key="4">
    <source>
        <dbReference type="Proteomes" id="UP001194468"/>
    </source>
</evidence>
<comment type="caution">
    <text evidence="3">The sequence shown here is derived from an EMBL/GenBank/DDBJ whole genome shotgun (WGS) entry which is preliminary data.</text>
</comment>
<reference evidence="3" key="1">
    <citation type="submission" date="2019-10" db="EMBL/GenBank/DDBJ databases">
        <authorList>
            <consortium name="DOE Joint Genome Institute"/>
            <person name="Kuo A."/>
            <person name="Miyauchi S."/>
            <person name="Kiss E."/>
            <person name="Drula E."/>
            <person name="Kohler A."/>
            <person name="Sanchez-Garcia M."/>
            <person name="Andreopoulos B."/>
            <person name="Barry K.W."/>
            <person name="Bonito G."/>
            <person name="Buee M."/>
            <person name="Carver A."/>
            <person name="Chen C."/>
            <person name="Cichocki N."/>
            <person name="Clum A."/>
            <person name="Culley D."/>
            <person name="Crous P.W."/>
            <person name="Fauchery L."/>
            <person name="Girlanda M."/>
            <person name="Hayes R."/>
            <person name="Keri Z."/>
            <person name="LaButti K."/>
            <person name="Lipzen A."/>
            <person name="Lombard V."/>
            <person name="Magnuson J."/>
            <person name="Maillard F."/>
            <person name="Morin E."/>
            <person name="Murat C."/>
            <person name="Nolan M."/>
            <person name="Ohm R."/>
            <person name="Pangilinan J."/>
            <person name="Pereira M."/>
            <person name="Perotto S."/>
            <person name="Peter M."/>
            <person name="Riley R."/>
            <person name="Sitrit Y."/>
            <person name="Stielow B."/>
            <person name="Szollosi G."/>
            <person name="Zifcakova L."/>
            <person name="Stursova M."/>
            <person name="Spatafora J.W."/>
            <person name="Tedersoo L."/>
            <person name="Vaario L.-M."/>
            <person name="Yamada A."/>
            <person name="Yan M."/>
            <person name="Wang P."/>
            <person name="Xu J."/>
            <person name="Bruns T."/>
            <person name="Baldrian P."/>
            <person name="Vilgalys R."/>
            <person name="Henrissat B."/>
            <person name="Grigoriev I.V."/>
            <person name="Hibbett D."/>
            <person name="Nagy L.G."/>
            <person name="Martin F.M."/>
        </authorList>
    </citation>
    <scope>NUCLEOTIDE SEQUENCE</scope>
    <source>
        <strain evidence="3">BED1</strain>
    </source>
</reference>
<dbReference type="GO" id="GO:0005737">
    <property type="term" value="C:cytoplasm"/>
    <property type="evidence" value="ECO:0007669"/>
    <property type="project" value="TreeGrafter"/>
</dbReference>
<evidence type="ECO:0000313" key="3">
    <source>
        <dbReference type="EMBL" id="KAF8447640.1"/>
    </source>
</evidence>
<gene>
    <name evidence="3" type="ORF">L210DRAFT_3526879</name>
</gene>
<dbReference type="InterPro" id="IPR036322">
    <property type="entry name" value="WD40_repeat_dom_sf"/>
</dbReference>
<evidence type="ECO:0000256" key="1">
    <source>
        <dbReference type="SAM" id="Coils"/>
    </source>
</evidence>